<keyword evidence="3" id="KW-1185">Reference proteome</keyword>
<sequence>MSPPASHLLLSSETLAHRKERLMQEEHKIILKMRAALDEAGDCEPWVVAAPFRAELATFRQSLTKEDQAALNQPANVNKEQRDQREASLGTFNVCL</sequence>
<evidence type="ECO:0000256" key="1">
    <source>
        <dbReference type="SAM" id="MobiDB-lite"/>
    </source>
</evidence>
<organism evidence="2 3">
    <name type="scientific">Roridomyces roridus</name>
    <dbReference type="NCBI Taxonomy" id="1738132"/>
    <lineage>
        <taxon>Eukaryota</taxon>
        <taxon>Fungi</taxon>
        <taxon>Dikarya</taxon>
        <taxon>Basidiomycota</taxon>
        <taxon>Agaricomycotina</taxon>
        <taxon>Agaricomycetes</taxon>
        <taxon>Agaricomycetidae</taxon>
        <taxon>Agaricales</taxon>
        <taxon>Marasmiineae</taxon>
        <taxon>Mycenaceae</taxon>
        <taxon>Roridomyces</taxon>
    </lineage>
</organism>
<dbReference type="EMBL" id="JARKIF010000005">
    <property type="protein sequence ID" value="KAJ7639121.1"/>
    <property type="molecule type" value="Genomic_DNA"/>
</dbReference>
<name>A0AAD7FRU2_9AGAR</name>
<proteinExistence type="predicted"/>
<protein>
    <submittedName>
        <fullName evidence="2">Uncharacterized protein</fullName>
    </submittedName>
</protein>
<accession>A0AAD7FRU2</accession>
<evidence type="ECO:0000313" key="2">
    <source>
        <dbReference type="EMBL" id="KAJ7639121.1"/>
    </source>
</evidence>
<feature type="region of interest" description="Disordered" evidence="1">
    <location>
        <begin position="70"/>
        <end position="96"/>
    </location>
</feature>
<comment type="caution">
    <text evidence="2">The sequence shown here is derived from an EMBL/GenBank/DDBJ whole genome shotgun (WGS) entry which is preliminary data.</text>
</comment>
<reference evidence="2" key="1">
    <citation type="submission" date="2023-03" db="EMBL/GenBank/DDBJ databases">
        <title>Massive genome expansion in bonnet fungi (Mycena s.s.) driven by repeated elements and novel gene families across ecological guilds.</title>
        <authorList>
            <consortium name="Lawrence Berkeley National Laboratory"/>
            <person name="Harder C.B."/>
            <person name="Miyauchi S."/>
            <person name="Viragh M."/>
            <person name="Kuo A."/>
            <person name="Thoen E."/>
            <person name="Andreopoulos B."/>
            <person name="Lu D."/>
            <person name="Skrede I."/>
            <person name="Drula E."/>
            <person name="Henrissat B."/>
            <person name="Morin E."/>
            <person name="Kohler A."/>
            <person name="Barry K."/>
            <person name="LaButti K."/>
            <person name="Morin E."/>
            <person name="Salamov A."/>
            <person name="Lipzen A."/>
            <person name="Mereny Z."/>
            <person name="Hegedus B."/>
            <person name="Baldrian P."/>
            <person name="Stursova M."/>
            <person name="Weitz H."/>
            <person name="Taylor A."/>
            <person name="Grigoriev I.V."/>
            <person name="Nagy L.G."/>
            <person name="Martin F."/>
            <person name="Kauserud H."/>
        </authorList>
    </citation>
    <scope>NUCLEOTIDE SEQUENCE</scope>
    <source>
        <strain evidence="2">9284</strain>
    </source>
</reference>
<dbReference type="AlphaFoldDB" id="A0AAD7FRU2"/>
<dbReference type="Proteomes" id="UP001221142">
    <property type="component" value="Unassembled WGS sequence"/>
</dbReference>
<evidence type="ECO:0000313" key="3">
    <source>
        <dbReference type="Proteomes" id="UP001221142"/>
    </source>
</evidence>
<gene>
    <name evidence="2" type="ORF">FB45DRAFT_1055302</name>
</gene>